<dbReference type="KEGG" id="bvv:BHK69_28990"/>
<dbReference type="SUPFAM" id="SSF51120">
    <property type="entry name" value="beta-Roll"/>
    <property type="match status" value="1"/>
</dbReference>
<dbReference type="Gene3D" id="2.150.10.10">
    <property type="entry name" value="Serralysin-like metalloprotease, C-terminal"/>
    <property type="match status" value="2"/>
</dbReference>
<keyword evidence="4" id="KW-0677">Repeat</keyword>
<evidence type="ECO:0000256" key="2">
    <source>
        <dbReference type="ARBA" id="ARBA00004613"/>
    </source>
</evidence>
<evidence type="ECO:0000313" key="6">
    <source>
        <dbReference type="EMBL" id="AOO83945.1"/>
    </source>
</evidence>
<dbReference type="InterPro" id="IPR011049">
    <property type="entry name" value="Serralysin-like_metalloprot_C"/>
</dbReference>
<proteinExistence type="predicted"/>
<protein>
    <recommendedName>
        <fullName evidence="5">Peptidase M10 serralysin C-terminal domain-containing protein</fullName>
    </recommendedName>
</protein>
<dbReference type="PRINTS" id="PR00313">
    <property type="entry name" value="CABNDNGRPT"/>
</dbReference>
<dbReference type="STRING" id="1526658.BHK69_28990"/>
<evidence type="ECO:0000259" key="5">
    <source>
        <dbReference type="Pfam" id="PF08548"/>
    </source>
</evidence>
<evidence type="ECO:0000313" key="7">
    <source>
        <dbReference type="Proteomes" id="UP000094969"/>
    </source>
</evidence>
<gene>
    <name evidence="6" type="ORF">BHK69_28990</name>
</gene>
<evidence type="ECO:0000256" key="1">
    <source>
        <dbReference type="ARBA" id="ARBA00001913"/>
    </source>
</evidence>
<dbReference type="GO" id="GO:0005615">
    <property type="term" value="C:extracellular space"/>
    <property type="evidence" value="ECO:0007669"/>
    <property type="project" value="InterPro"/>
</dbReference>
<evidence type="ECO:0000256" key="4">
    <source>
        <dbReference type="ARBA" id="ARBA00022737"/>
    </source>
</evidence>
<dbReference type="InterPro" id="IPR001343">
    <property type="entry name" value="Hemolysn_Ca-bd"/>
</dbReference>
<organism evidence="6 7">
    <name type="scientific">Bosea vaviloviae</name>
    <dbReference type="NCBI Taxonomy" id="1526658"/>
    <lineage>
        <taxon>Bacteria</taxon>
        <taxon>Pseudomonadati</taxon>
        <taxon>Pseudomonadota</taxon>
        <taxon>Alphaproteobacteria</taxon>
        <taxon>Hyphomicrobiales</taxon>
        <taxon>Boseaceae</taxon>
        <taxon>Bosea</taxon>
    </lineage>
</organism>
<dbReference type="InterPro" id="IPR013858">
    <property type="entry name" value="Peptidase_M10B_C"/>
</dbReference>
<keyword evidence="7" id="KW-1185">Reference proteome</keyword>
<accession>A0A1D7U986</accession>
<sequence length="185" mass="19578">MIGGYFVSGDGGNDVLYGSDDRDALLGGDGNDTLYGGNGPDYLRGGSGIDTIYSGGDSTGDLYYAEEIYGDGGKDFLYGDLGRDVFTFIEHGESGPGPAARDVIYNFTPGNDDISLPLDADTNLVDYQDFVFIGTDAFSGEAGQVRYETVGDNTFVTADVNGDHVADFEIELVGEFSLSATDFIL</sequence>
<dbReference type="Proteomes" id="UP000094969">
    <property type="component" value="Chromosome"/>
</dbReference>
<dbReference type="AlphaFoldDB" id="A0A1D7U986"/>
<comment type="cofactor">
    <cofactor evidence="1">
        <name>Ca(2+)</name>
        <dbReference type="ChEBI" id="CHEBI:29108"/>
    </cofactor>
</comment>
<feature type="domain" description="Peptidase M10 serralysin C-terminal" evidence="5">
    <location>
        <begin position="27"/>
        <end position="184"/>
    </location>
</feature>
<dbReference type="Pfam" id="PF00353">
    <property type="entry name" value="HemolysinCabind"/>
    <property type="match status" value="2"/>
</dbReference>
<dbReference type="EMBL" id="CP017147">
    <property type="protein sequence ID" value="AOO83945.1"/>
    <property type="molecule type" value="Genomic_DNA"/>
</dbReference>
<dbReference type="Pfam" id="PF08548">
    <property type="entry name" value="Peptidase_M10_C"/>
    <property type="match status" value="1"/>
</dbReference>
<dbReference type="InterPro" id="IPR018511">
    <property type="entry name" value="Hemolysin-typ_Ca-bd_CS"/>
</dbReference>
<dbReference type="PROSITE" id="PS00330">
    <property type="entry name" value="HEMOLYSIN_CALCIUM"/>
    <property type="match status" value="2"/>
</dbReference>
<reference evidence="6 7" key="1">
    <citation type="journal article" date="2015" name="Antonie Van Leeuwenhoek">
        <title>Bosea vaviloviae sp. nov., a new species of slow-growing rhizobia isolated from nodules of the relict species Vavilovia formosa (Stev.) Fed.</title>
        <authorList>
            <person name="Safronova V.I."/>
            <person name="Kuznetsova I.G."/>
            <person name="Sazanova A.L."/>
            <person name="Kimeklis A.K."/>
            <person name="Belimov A.A."/>
            <person name="Andronov E.E."/>
            <person name="Pinaev A.G."/>
            <person name="Chizhevskaya E.P."/>
            <person name="Pukhaev A.R."/>
            <person name="Popov K.P."/>
            <person name="Willems A."/>
            <person name="Tikhonovich I.A."/>
        </authorList>
    </citation>
    <scope>NUCLEOTIDE SEQUENCE [LARGE SCALE GENOMIC DNA]</scope>
    <source>
        <strain evidence="6 7">Vaf18</strain>
    </source>
</reference>
<dbReference type="GO" id="GO:0005509">
    <property type="term" value="F:calcium ion binding"/>
    <property type="evidence" value="ECO:0007669"/>
    <property type="project" value="InterPro"/>
</dbReference>
<name>A0A1D7U986_9HYPH</name>
<keyword evidence="3" id="KW-0964">Secreted</keyword>
<evidence type="ECO:0000256" key="3">
    <source>
        <dbReference type="ARBA" id="ARBA00022525"/>
    </source>
</evidence>
<comment type="subcellular location">
    <subcellularLocation>
        <location evidence="2">Secreted</location>
    </subcellularLocation>
</comment>